<dbReference type="EMBL" id="LFIV01000009">
    <property type="protein sequence ID" value="KZL77233.1"/>
    <property type="molecule type" value="Genomic_DNA"/>
</dbReference>
<reference evidence="2 3" key="1">
    <citation type="submission" date="2015-06" db="EMBL/GenBank/DDBJ databases">
        <title>Survival trade-offs in plant roots during colonization by closely related pathogenic and mutualistic fungi.</title>
        <authorList>
            <person name="Hacquard S."/>
            <person name="Kracher B."/>
            <person name="Hiruma K."/>
            <person name="Weinman A."/>
            <person name="Muench P."/>
            <person name="Garrido Oter R."/>
            <person name="Ver Loren van Themaat E."/>
            <person name="Dallerey J.-F."/>
            <person name="Damm U."/>
            <person name="Henrissat B."/>
            <person name="Lespinet O."/>
            <person name="Thon M."/>
            <person name="Kemen E."/>
            <person name="McHardy A.C."/>
            <person name="Schulze-Lefert P."/>
            <person name="O'Connell R.J."/>
        </authorList>
    </citation>
    <scope>NUCLEOTIDE SEQUENCE [LARGE SCALE GENOMIC DNA]</scope>
    <source>
        <strain evidence="2 3">0861</strain>
    </source>
</reference>
<dbReference type="Proteomes" id="UP000076552">
    <property type="component" value="Unassembled WGS sequence"/>
</dbReference>
<comment type="caution">
    <text evidence="2">The sequence shown here is derived from an EMBL/GenBank/DDBJ whole genome shotgun (WGS) entry which is preliminary data.</text>
</comment>
<feature type="compositionally biased region" description="Basic and acidic residues" evidence="1">
    <location>
        <begin position="36"/>
        <end position="55"/>
    </location>
</feature>
<keyword evidence="3" id="KW-1185">Reference proteome</keyword>
<feature type="non-terminal residue" evidence="2">
    <location>
        <position position="1"/>
    </location>
</feature>
<evidence type="ECO:0000313" key="3">
    <source>
        <dbReference type="Proteomes" id="UP000076552"/>
    </source>
</evidence>
<proteinExistence type="predicted"/>
<sequence>LEDPLAAVQVPEAAPAPAPPGRRRRGRDGGRGACQEGRDGRRTGAVEGRDADRGGDAAAGQVHHVRPQGEEVPQGHSQASQVDESFAEIEPARLLNDIVSRVWMGCWLETVWGNQIRVGICTLRSSNLCGKGM</sequence>
<feature type="region of interest" description="Disordered" evidence="1">
    <location>
        <begin position="1"/>
        <end position="83"/>
    </location>
</feature>
<evidence type="ECO:0000256" key="1">
    <source>
        <dbReference type="SAM" id="MobiDB-lite"/>
    </source>
</evidence>
<feature type="non-terminal residue" evidence="2">
    <location>
        <position position="133"/>
    </location>
</feature>
<name>A0A166Y3Q3_9PEZI</name>
<organism evidence="2 3">
    <name type="scientific">Colletotrichum tofieldiae</name>
    <dbReference type="NCBI Taxonomy" id="708197"/>
    <lineage>
        <taxon>Eukaryota</taxon>
        <taxon>Fungi</taxon>
        <taxon>Dikarya</taxon>
        <taxon>Ascomycota</taxon>
        <taxon>Pezizomycotina</taxon>
        <taxon>Sordariomycetes</taxon>
        <taxon>Hypocreomycetidae</taxon>
        <taxon>Glomerellales</taxon>
        <taxon>Glomerellaceae</taxon>
        <taxon>Colletotrichum</taxon>
        <taxon>Colletotrichum spaethianum species complex</taxon>
    </lineage>
</organism>
<evidence type="ECO:0000313" key="2">
    <source>
        <dbReference type="EMBL" id="KZL77233.1"/>
    </source>
</evidence>
<gene>
    <name evidence="2" type="ORF">CT0861_01603</name>
</gene>
<dbReference type="AlphaFoldDB" id="A0A166Y3Q3"/>
<protein>
    <submittedName>
        <fullName evidence="2">Uncharacterized protein</fullName>
    </submittedName>
</protein>
<accession>A0A166Y3Q3</accession>